<evidence type="ECO:0000256" key="2">
    <source>
        <dbReference type="ARBA" id="ARBA00006706"/>
    </source>
</evidence>
<evidence type="ECO:0000256" key="9">
    <source>
        <dbReference type="ARBA" id="ARBA00032448"/>
    </source>
</evidence>
<dbReference type="Proteomes" id="UP001050691">
    <property type="component" value="Unassembled WGS sequence"/>
</dbReference>
<organism evidence="12 13">
    <name type="scientific">Clathrus columnatus</name>
    <dbReference type="NCBI Taxonomy" id="1419009"/>
    <lineage>
        <taxon>Eukaryota</taxon>
        <taxon>Fungi</taxon>
        <taxon>Dikarya</taxon>
        <taxon>Basidiomycota</taxon>
        <taxon>Agaricomycotina</taxon>
        <taxon>Agaricomycetes</taxon>
        <taxon>Phallomycetidae</taxon>
        <taxon>Phallales</taxon>
        <taxon>Clathraceae</taxon>
        <taxon>Clathrus</taxon>
    </lineage>
</organism>
<comment type="similarity">
    <text evidence="2">Belongs to the FPP/GGPP synthase family.</text>
</comment>
<gene>
    <name evidence="12" type="ORF">Clacol_007416</name>
</gene>
<accession>A0AAV5AML2</accession>
<keyword evidence="3" id="KW-0808">Transferase</keyword>
<dbReference type="InterPro" id="IPR033749">
    <property type="entry name" value="Polyprenyl_synt_CS"/>
</dbReference>
<evidence type="ECO:0000256" key="6">
    <source>
        <dbReference type="ARBA" id="ARBA00023229"/>
    </source>
</evidence>
<dbReference type="InterPro" id="IPR000092">
    <property type="entry name" value="Polyprenyl_synt"/>
</dbReference>
<feature type="compositionally biased region" description="Low complexity" evidence="11">
    <location>
        <begin position="36"/>
        <end position="50"/>
    </location>
</feature>
<evidence type="ECO:0000256" key="7">
    <source>
        <dbReference type="ARBA" id="ARBA00032380"/>
    </source>
</evidence>
<dbReference type="PANTHER" id="PTHR12001:SF69">
    <property type="entry name" value="ALL TRANS-POLYPRENYL-DIPHOSPHATE SYNTHASE PDSS1"/>
    <property type="match status" value="1"/>
</dbReference>
<feature type="region of interest" description="Disordered" evidence="11">
    <location>
        <begin position="36"/>
        <end position="86"/>
    </location>
</feature>
<evidence type="ECO:0000256" key="5">
    <source>
        <dbReference type="ARBA" id="ARBA00022842"/>
    </source>
</evidence>
<dbReference type="PANTHER" id="PTHR12001">
    <property type="entry name" value="GERANYLGERANYL PYROPHOSPHATE SYNTHASE"/>
    <property type="match status" value="1"/>
</dbReference>
<dbReference type="PROSITE" id="PS00723">
    <property type="entry name" value="POLYPRENYL_SYNTHASE_1"/>
    <property type="match status" value="1"/>
</dbReference>
<evidence type="ECO:0000256" key="3">
    <source>
        <dbReference type="ARBA" id="ARBA00022679"/>
    </source>
</evidence>
<dbReference type="EMBL" id="BPWL01000008">
    <property type="protein sequence ID" value="GJJ13165.1"/>
    <property type="molecule type" value="Genomic_DNA"/>
</dbReference>
<dbReference type="CDD" id="cd00685">
    <property type="entry name" value="Trans_IPPS_HT"/>
    <property type="match status" value="1"/>
</dbReference>
<dbReference type="SUPFAM" id="SSF48576">
    <property type="entry name" value="Terpenoid synthases"/>
    <property type="match status" value="2"/>
</dbReference>
<proteinExistence type="inferred from homology"/>
<evidence type="ECO:0000256" key="4">
    <source>
        <dbReference type="ARBA" id="ARBA00022723"/>
    </source>
</evidence>
<dbReference type="GO" id="GO:0004659">
    <property type="term" value="F:prenyltransferase activity"/>
    <property type="evidence" value="ECO:0007669"/>
    <property type="project" value="InterPro"/>
</dbReference>
<evidence type="ECO:0000256" key="10">
    <source>
        <dbReference type="ARBA" id="ARBA00032873"/>
    </source>
</evidence>
<keyword evidence="6" id="KW-0414">Isoprene biosynthesis</keyword>
<dbReference type="GO" id="GO:0006744">
    <property type="term" value="P:ubiquinone biosynthetic process"/>
    <property type="evidence" value="ECO:0007669"/>
    <property type="project" value="TreeGrafter"/>
</dbReference>
<dbReference type="Pfam" id="PF00348">
    <property type="entry name" value="polyprenyl_synt"/>
    <property type="match status" value="1"/>
</dbReference>
<keyword evidence="5" id="KW-0460">Magnesium</keyword>
<comment type="cofactor">
    <cofactor evidence="1">
        <name>Mg(2+)</name>
        <dbReference type="ChEBI" id="CHEBI:18420"/>
    </cofactor>
</comment>
<evidence type="ECO:0000313" key="13">
    <source>
        <dbReference type="Proteomes" id="UP001050691"/>
    </source>
</evidence>
<keyword evidence="4" id="KW-0479">Metal-binding</keyword>
<sequence>MGRWLCLRSRTSSILWLRKQSTITTAALGPVVATAASATSTGSTSTSTVTRIPPHTHAPPPLSSRSSRHNSHPSQKPLQPPPSIPPDPYAFVKSDLAYIRTSLLGLLGSSSPALTQIAEYYFRHPSKQIRPLLVLLFARACNGLGRNWESKRRHAERQGAGGRSDELDLALSRPDVLNDWNPNMPDYTSSFQDVFSLRVPEAAKYRDSSFSPIDDSHSHILPLLSDTVLPTQRRLAQIVEMIHVASLLHDDVLDESPLRRGAPSAPAMFGNKMSVLAGDFLLARASVALSRLGENEVVELISAVIANLVEGEILQIGKGGGDIASEFKNTSTSGDLVSVVLDSMQDKSQNLSTGPQYITPQDWQIYLQKSYFKTASLMAKGVRASVVLGGVQEGEVWKEVAYAYGRNVGIAFQLVDDALDYESISPVLASSDTASKGGLLGKPAGADLKLGLATAPALFAWEEHPDLMAPLIKRRFKGPGDVETAHALVHRSRGIERTRDLARKHAQKAIEALDVLPDSDAKKALCITAERIVERKS</sequence>
<evidence type="ECO:0000256" key="11">
    <source>
        <dbReference type="SAM" id="MobiDB-lite"/>
    </source>
</evidence>
<name>A0AAV5AML2_9AGAM</name>
<evidence type="ECO:0000256" key="8">
    <source>
        <dbReference type="ARBA" id="ARBA00032424"/>
    </source>
</evidence>
<evidence type="ECO:0000256" key="1">
    <source>
        <dbReference type="ARBA" id="ARBA00001946"/>
    </source>
</evidence>
<dbReference type="AlphaFoldDB" id="A0AAV5AML2"/>
<protein>
    <recommendedName>
        <fullName evidence="10">(2E,6E)-farnesyl diphosphate synthase</fullName>
    </recommendedName>
    <alternativeName>
        <fullName evidence="9">Dimethylallyltranstransferase</fullName>
    </alternativeName>
    <alternativeName>
        <fullName evidence="8">Farnesyl diphosphate synthase</fullName>
    </alternativeName>
    <alternativeName>
        <fullName evidence="7">Geranyltranstransferase</fullName>
    </alternativeName>
</protein>
<evidence type="ECO:0000313" key="12">
    <source>
        <dbReference type="EMBL" id="GJJ13165.1"/>
    </source>
</evidence>
<keyword evidence="13" id="KW-1185">Reference proteome</keyword>
<reference evidence="12" key="1">
    <citation type="submission" date="2021-10" db="EMBL/GenBank/DDBJ databases">
        <title>De novo Genome Assembly of Clathrus columnatus (Basidiomycota, Fungi) Using Illumina and Nanopore Sequence Data.</title>
        <authorList>
            <person name="Ogiso-Tanaka E."/>
            <person name="Itagaki H."/>
            <person name="Hosoya T."/>
            <person name="Hosaka K."/>
        </authorList>
    </citation>
    <scope>NUCLEOTIDE SEQUENCE</scope>
    <source>
        <strain evidence="12">MO-923</strain>
    </source>
</reference>
<dbReference type="GO" id="GO:1990234">
    <property type="term" value="C:transferase complex"/>
    <property type="evidence" value="ECO:0007669"/>
    <property type="project" value="TreeGrafter"/>
</dbReference>
<dbReference type="InterPro" id="IPR008949">
    <property type="entry name" value="Isoprenoid_synthase_dom_sf"/>
</dbReference>
<comment type="caution">
    <text evidence="12">The sequence shown here is derived from an EMBL/GenBank/DDBJ whole genome shotgun (WGS) entry which is preliminary data.</text>
</comment>
<dbReference type="Gene3D" id="1.10.600.10">
    <property type="entry name" value="Farnesyl Diphosphate Synthase"/>
    <property type="match status" value="1"/>
</dbReference>
<dbReference type="GO" id="GO:0008299">
    <property type="term" value="P:isoprenoid biosynthetic process"/>
    <property type="evidence" value="ECO:0007669"/>
    <property type="project" value="UniProtKB-KW"/>
</dbReference>
<dbReference type="GO" id="GO:0046872">
    <property type="term" value="F:metal ion binding"/>
    <property type="evidence" value="ECO:0007669"/>
    <property type="project" value="UniProtKB-KW"/>
</dbReference>